<proteinExistence type="predicted"/>
<dbReference type="EMBL" id="JACZZA010000016">
    <property type="protein sequence ID" value="MBE1162762.1"/>
    <property type="molecule type" value="Genomic_DNA"/>
</dbReference>
<dbReference type="InterPro" id="IPR058099">
    <property type="entry name" value="T3SS_XAC0095_dom"/>
</dbReference>
<protein>
    <recommendedName>
        <fullName evidence="1">XAC0095-like domain-containing protein</fullName>
    </recommendedName>
</protein>
<sequence>MTLLAGLHLREKYLFSGFKNRGTAENTGIGDQRSASATDLATIAHANITYPCQTSITMSEQHTSAAPATPPDTDPRLADAHRKLCSVRDELLLFAGIAARPSVQPQVPICRSTLAYCLDHLAQRVEAAVKLLEQATQATPTPPHDQTTPHA</sequence>
<evidence type="ECO:0000259" key="1">
    <source>
        <dbReference type="Pfam" id="PF26642"/>
    </source>
</evidence>
<dbReference type="Proteomes" id="UP000651010">
    <property type="component" value="Unassembled WGS sequence"/>
</dbReference>
<evidence type="ECO:0000313" key="2">
    <source>
        <dbReference type="EMBL" id="MBE1162762.1"/>
    </source>
</evidence>
<name>A0ABR9GFC9_9GAMM</name>
<reference evidence="2 3" key="1">
    <citation type="submission" date="2020-09" db="EMBL/GenBank/DDBJ databases">
        <title>Dyella sp. 7MK23 isolated from forest soil.</title>
        <authorList>
            <person name="Fu J."/>
        </authorList>
    </citation>
    <scope>NUCLEOTIDE SEQUENCE [LARGE SCALE GENOMIC DNA]</scope>
    <source>
        <strain evidence="2 3">7MK23</strain>
    </source>
</reference>
<accession>A0ABR9GFC9</accession>
<feature type="domain" description="XAC0095-like" evidence="1">
    <location>
        <begin position="78"/>
        <end position="130"/>
    </location>
</feature>
<keyword evidence="3" id="KW-1185">Reference proteome</keyword>
<dbReference type="Pfam" id="PF26642">
    <property type="entry name" value="XAC0095_dom"/>
    <property type="match status" value="1"/>
</dbReference>
<gene>
    <name evidence="2" type="ORF">IGX34_20450</name>
</gene>
<comment type="caution">
    <text evidence="2">The sequence shown here is derived from an EMBL/GenBank/DDBJ whole genome shotgun (WGS) entry which is preliminary data.</text>
</comment>
<evidence type="ECO:0000313" key="3">
    <source>
        <dbReference type="Proteomes" id="UP000651010"/>
    </source>
</evidence>
<organism evidence="2 3">
    <name type="scientific">Dyella acidiphila</name>
    <dbReference type="NCBI Taxonomy" id="2775866"/>
    <lineage>
        <taxon>Bacteria</taxon>
        <taxon>Pseudomonadati</taxon>
        <taxon>Pseudomonadota</taxon>
        <taxon>Gammaproteobacteria</taxon>
        <taxon>Lysobacterales</taxon>
        <taxon>Rhodanobacteraceae</taxon>
        <taxon>Dyella</taxon>
    </lineage>
</organism>
<dbReference type="RefSeq" id="WP_192557602.1">
    <property type="nucleotide sequence ID" value="NZ_JACZZA010000016.1"/>
</dbReference>